<reference evidence="2 3" key="1">
    <citation type="submission" date="2019-08" db="EMBL/GenBank/DDBJ databases">
        <authorList>
            <person name="Dhanesh K."/>
            <person name="Kumar G."/>
            <person name="Sasikala C."/>
            <person name="Venkata Ramana C."/>
        </authorList>
    </citation>
    <scope>NUCLEOTIDE SEQUENCE [LARGE SCALE GENOMIC DNA]</scope>
    <source>
        <strain evidence="2 3">JC645</strain>
    </source>
</reference>
<evidence type="ECO:0000256" key="1">
    <source>
        <dbReference type="SAM" id="Phobius"/>
    </source>
</evidence>
<protein>
    <submittedName>
        <fullName evidence="2">Uncharacterized protein</fullName>
    </submittedName>
</protein>
<feature type="transmembrane region" description="Helical" evidence="1">
    <location>
        <begin position="43"/>
        <end position="73"/>
    </location>
</feature>
<comment type="caution">
    <text evidence="2">The sequence shown here is derived from an EMBL/GenBank/DDBJ whole genome shotgun (WGS) entry which is preliminary data.</text>
</comment>
<name>A0A5M6D7F1_9BACT</name>
<accession>A0A5M6D7F1</accession>
<proteinExistence type="predicted"/>
<keyword evidence="1" id="KW-0812">Transmembrane</keyword>
<keyword evidence="1" id="KW-0472">Membrane</keyword>
<feature type="transmembrane region" description="Helical" evidence="1">
    <location>
        <begin position="143"/>
        <end position="161"/>
    </location>
</feature>
<feature type="transmembrane region" description="Helical" evidence="1">
    <location>
        <begin position="238"/>
        <end position="257"/>
    </location>
</feature>
<sequence length="259" mass="29168">MRIAILLLSFLPFLYYASKDNAFHFRGRRVTMAEHLLHLAIGVTLFLVFAQAVLGNLVLMTVALILFLIAGAVDEYVWHRGIPAEESDLHAKEHLALLIFVVVALVVDWLDGHQWTLPPELSGPFGWESAIDGAPRPTHAHDWWRAVAFPAFLLPYAYYGLNDNLHHFRHRAVSWNERLLHVTIVLALLTVISHAIAGHTSLMLVGLVLFLSARSADEWIFHRRLHPSEIEQHAKTHFAFLGFLIAVTATDVFARLAGT</sequence>
<evidence type="ECO:0000313" key="3">
    <source>
        <dbReference type="Proteomes" id="UP000324479"/>
    </source>
</evidence>
<keyword evidence="3" id="KW-1185">Reference proteome</keyword>
<dbReference type="AlphaFoldDB" id="A0A5M6D7F1"/>
<dbReference type="RefSeq" id="WP_150077513.1">
    <property type="nucleotide sequence ID" value="NZ_VWOX01000009.1"/>
</dbReference>
<feature type="transmembrane region" description="Helical" evidence="1">
    <location>
        <begin position="94"/>
        <end position="110"/>
    </location>
</feature>
<dbReference type="EMBL" id="VWOX01000009">
    <property type="protein sequence ID" value="KAA5541779.1"/>
    <property type="molecule type" value="Genomic_DNA"/>
</dbReference>
<dbReference type="Proteomes" id="UP000324479">
    <property type="component" value="Unassembled WGS sequence"/>
</dbReference>
<gene>
    <name evidence="2" type="ORF">FYK55_16335</name>
</gene>
<keyword evidence="1" id="KW-1133">Transmembrane helix</keyword>
<feature type="transmembrane region" description="Helical" evidence="1">
    <location>
        <begin position="182"/>
        <end position="211"/>
    </location>
</feature>
<organism evidence="2 3">
    <name type="scientific">Roseiconus nitratireducens</name>
    <dbReference type="NCBI Taxonomy" id="2605748"/>
    <lineage>
        <taxon>Bacteria</taxon>
        <taxon>Pseudomonadati</taxon>
        <taxon>Planctomycetota</taxon>
        <taxon>Planctomycetia</taxon>
        <taxon>Pirellulales</taxon>
        <taxon>Pirellulaceae</taxon>
        <taxon>Roseiconus</taxon>
    </lineage>
</organism>
<evidence type="ECO:0000313" key="2">
    <source>
        <dbReference type="EMBL" id="KAA5541779.1"/>
    </source>
</evidence>